<dbReference type="EMBL" id="NNRN01000037">
    <property type="protein sequence ID" value="OYR31740.1"/>
    <property type="molecule type" value="Genomic_DNA"/>
</dbReference>
<evidence type="ECO:0000313" key="1">
    <source>
        <dbReference type="EMBL" id="OYR31740.1"/>
    </source>
</evidence>
<comment type="caution">
    <text evidence="1">The sequence shown here is derived from an EMBL/GenBank/DDBJ whole genome shotgun (WGS) entry which is preliminary data.</text>
</comment>
<dbReference type="AlphaFoldDB" id="A0A256GXV2"/>
<protein>
    <submittedName>
        <fullName evidence="1">Uncharacterized protein</fullName>
    </submittedName>
</protein>
<name>A0A256GXV2_9HYPH</name>
<sequence length="39" mass="4536">MKNEHKGWLSGAYWQNPLKTTHPLPIMINRAYIRRVGAS</sequence>
<gene>
    <name evidence="1" type="ORF">CES86_0784</name>
</gene>
<organism evidence="1 2">
    <name type="scientific">Brucella lupini</name>
    <dbReference type="NCBI Taxonomy" id="255457"/>
    <lineage>
        <taxon>Bacteria</taxon>
        <taxon>Pseudomonadati</taxon>
        <taxon>Pseudomonadota</taxon>
        <taxon>Alphaproteobacteria</taxon>
        <taxon>Hyphomicrobiales</taxon>
        <taxon>Brucellaceae</taxon>
        <taxon>Brucella/Ochrobactrum group</taxon>
        <taxon>Brucella</taxon>
    </lineage>
</organism>
<reference evidence="1 2" key="1">
    <citation type="submission" date="2017-07" db="EMBL/GenBank/DDBJ databases">
        <title>Draft genome of Ochrobactrum lupini type strain LUP21.</title>
        <authorList>
            <person name="Krzyzanowska D.M."/>
            <person name="Jafra S."/>
        </authorList>
    </citation>
    <scope>NUCLEOTIDE SEQUENCE [LARGE SCALE GENOMIC DNA]</scope>
    <source>
        <strain evidence="1 2">LUP21</strain>
    </source>
</reference>
<dbReference type="Proteomes" id="UP000216363">
    <property type="component" value="Unassembled WGS sequence"/>
</dbReference>
<accession>A0A256GXV2</accession>
<evidence type="ECO:0000313" key="2">
    <source>
        <dbReference type="Proteomes" id="UP000216363"/>
    </source>
</evidence>
<proteinExistence type="predicted"/>